<keyword evidence="8 12" id="KW-0285">Flavoprotein</keyword>
<evidence type="ECO:0000256" key="9">
    <source>
        <dbReference type="ARBA" id="ARBA00022827"/>
    </source>
</evidence>
<dbReference type="Proteomes" id="UP000371041">
    <property type="component" value="Chromosome"/>
</dbReference>
<proteinExistence type="inferred from homology"/>
<comment type="similarity">
    <text evidence="5 12">Belongs to the protoporphyrinogen/coproporphyrinogen oxidase family. Coproporphyrinogen III oxidase subfamily.</text>
</comment>
<evidence type="ECO:0000256" key="2">
    <source>
        <dbReference type="ARBA" id="ARBA00001974"/>
    </source>
</evidence>
<evidence type="ECO:0000256" key="7">
    <source>
        <dbReference type="ARBA" id="ARBA00019046"/>
    </source>
</evidence>
<evidence type="ECO:0000256" key="11">
    <source>
        <dbReference type="ARBA" id="ARBA00023133"/>
    </source>
</evidence>
<evidence type="ECO:0000313" key="14">
    <source>
        <dbReference type="EMBL" id="QGK69508.1"/>
    </source>
</evidence>
<evidence type="ECO:0000256" key="3">
    <source>
        <dbReference type="ARBA" id="ARBA00002185"/>
    </source>
</evidence>
<comment type="function">
    <text evidence="3 12">Involved in coproporphyrin-dependent heme b biosynthesis. Catalyzes the oxidation of coproporphyrinogen III to coproporphyrin III.</text>
</comment>
<evidence type="ECO:0000256" key="5">
    <source>
        <dbReference type="ARBA" id="ARBA00008310"/>
    </source>
</evidence>
<dbReference type="GO" id="GO:0004729">
    <property type="term" value="F:oxygen-dependent protoporphyrinogen oxidase activity"/>
    <property type="evidence" value="ECO:0007669"/>
    <property type="project" value="UniProtKB-UniRule"/>
</dbReference>
<accession>A0A5Q3Q4G9</accession>
<dbReference type="SUPFAM" id="SSF54373">
    <property type="entry name" value="FAD-linked reductases, C-terminal domain"/>
    <property type="match status" value="1"/>
</dbReference>
<dbReference type="EMBL" id="CP045929">
    <property type="protein sequence ID" value="QGK69508.1"/>
    <property type="molecule type" value="Genomic_DNA"/>
</dbReference>
<protein>
    <recommendedName>
        <fullName evidence="7 12">Coproporphyrinogen III oxidase</fullName>
        <ecNumber evidence="6 12">1.3.3.15</ecNumber>
    </recommendedName>
</protein>
<gene>
    <name evidence="14" type="primary">hemG</name>
    <name evidence="14" type="ORF">GIY23_08215</name>
</gene>
<name>A0A5Q3Q4G9_9PSEU</name>
<evidence type="ECO:0000256" key="8">
    <source>
        <dbReference type="ARBA" id="ARBA00022630"/>
    </source>
</evidence>
<feature type="domain" description="Amine oxidase" evidence="13">
    <location>
        <begin position="12"/>
        <end position="463"/>
    </location>
</feature>
<evidence type="ECO:0000256" key="6">
    <source>
        <dbReference type="ARBA" id="ARBA00012402"/>
    </source>
</evidence>
<keyword evidence="11 12" id="KW-0350">Heme biosynthesis</keyword>
<keyword evidence="12" id="KW-0963">Cytoplasm</keyword>
<keyword evidence="9 12" id="KW-0274">FAD</keyword>
<evidence type="ECO:0000313" key="15">
    <source>
        <dbReference type="Proteomes" id="UP000371041"/>
    </source>
</evidence>
<sequence>MPRTVAVVGGGLAGLSAAHRLRRTLGAEARIVLIEQTAQLGGKGRTVELAGAPYDIGAEAFLARRPEVLRLADELGIADEVVAPSGASATIRAGGRTSPLPGGTFMGVPSSAESVAPVLSEQGLATVRAEQDLPPVPWSAADVSLGLLLRERMGDEVVDRLVDPLLGGVYAGSADGLGLRAVAPALASALDAGAGSVTEAARASVSPAQGQGPKAPVFGAFRGGYRRLADELVRQARPEVRCGCPVRSLVRRELGWRLEIGSAPAPDTLETDAVVLAVPPPSARKLLTGVAPVAAEAFAEVDLASMVVLGLALPPETTLPDSSGVLIARGETRADGTRLTAKAFTFSSRKWPHLRGAGGEVLVRGSVGRAGEESVLRLGDSELLDAVIGDLADLTGVRARPVETVVARWGGGLPQYGVGHGEKVAEIERCVSGIPGLAVAGAALHGVGVPACLATGEAAAADITGYLLGSGRDAVGP</sequence>
<dbReference type="Pfam" id="PF01593">
    <property type="entry name" value="Amino_oxidase"/>
    <property type="match status" value="1"/>
</dbReference>
<dbReference type="KEGG" id="sace:GIY23_08215"/>
<dbReference type="Gene3D" id="1.10.3110.10">
    <property type="entry name" value="protoporphyrinogen ix oxidase, domain 3"/>
    <property type="match status" value="1"/>
</dbReference>
<comment type="catalytic activity">
    <reaction evidence="1">
        <text>coproporphyrinogen III + 3 O2 = coproporphyrin III + 3 H2O2</text>
        <dbReference type="Rhea" id="RHEA:43436"/>
        <dbReference type="ChEBI" id="CHEBI:15379"/>
        <dbReference type="ChEBI" id="CHEBI:16240"/>
        <dbReference type="ChEBI" id="CHEBI:57309"/>
        <dbReference type="ChEBI" id="CHEBI:131725"/>
        <dbReference type="EC" id="1.3.3.15"/>
    </reaction>
    <physiologicalReaction direction="left-to-right" evidence="1">
        <dbReference type="Rhea" id="RHEA:43437"/>
    </physiologicalReaction>
</comment>
<dbReference type="RefSeq" id="WP_154076103.1">
    <property type="nucleotide sequence ID" value="NZ_CP045929.1"/>
</dbReference>
<dbReference type="GO" id="GO:0005737">
    <property type="term" value="C:cytoplasm"/>
    <property type="evidence" value="ECO:0007669"/>
    <property type="project" value="UniProtKB-SubCell"/>
</dbReference>
<evidence type="ECO:0000256" key="4">
    <source>
        <dbReference type="ARBA" id="ARBA00004744"/>
    </source>
</evidence>
<evidence type="ECO:0000256" key="10">
    <source>
        <dbReference type="ARBA" id="ARBA00023002"/>
    </source>
</evidence>
<dbReference type="Gene3D" id="3.90.660.20">
    <property type="entry name" value="Protoporphyrinogen oxidase, mitochondrial, domain 2"/>
    <property type="match status" value="1"/>
</dbReference>
<comment type="pathway">
    <text evidence="4 12">Porphyrin-containing compound metabolism; protoheme biosynthesis.</text>
</comment>
<dbReference type="InterPro" id="IPR036188">
    <property type="entry name" value="FAD/NAD-bd_sf"/>
</dbReference>
<dbReference type="Gene3D" id="3.50.50.60">
    <property type="entry name" value="FAD/NAD(P)-binding domain"/>
    <property type="match status" value="1"/>
</dbReference>
<dbReference type="PANTHER" id="PTHR42923:SF3">
    <property type="entry name" value="PROTOPORPHYRINOGEN OXIDASE"/>
    <property type="match status" value="1"/>
</dbReference>
<dbReference type="UniPathway" id="UPA00252"/>
<dbReference type="InterPro" id="IPR004572">
    <property type="entry name" value="Protoporphyrinogen_oxidase"/>
</dbReference>
<evidence type="ECO:0000256" key="1">
    <source>
        <dbReference type="ARBA" id="ARBA00001755"/>
    </source>
</evidence>
<dbReference type="NCBIfam" id="TIGR00562">
    <property type="entry name" value="proto_IX_ox"/>
    <property type="match status" value="1"/>
</dbReference>
<dbReference type="PANTHER" id="PTHR42923">
    <property type="entry name" value="PROTOPORPHYRINOGEN OXIDASE"/>
    <property type="match status" value="1"/>
</dbReference>
<reference evidence="15" key="1">
    <citation type="submission" date="2019-11" db="EMBL/GenBank/DDBJ databases">
        <title>The complete genome sequence of Saccharopolyspora sp. E2A.</title>
        <authorList>
            <person name="Zhang G."/>
        </authorList>
    </citation>
    <scope>NUCLEOTIDE SEQUENCE [LARGE SCALE GENOMIC DNA]</scope>
    <source>
        <strain evidence="15">E2A</strain>
    </source>
</reference>
<dbReference type="SUPFAM" id="SSF51905">
    <property type="entry name" value="FAD/NAD(P)-binding domain"/>
    <property type="match status" value="1"/>
</dbReference>
<dbReference type="EC" id="1.3.3.15" evidence="6 12"/>
<dbReference type="InterPro" id="IPR050464">
    <property type="entry name" value="Zeta_carotene_desat/Oxidored"/>
</dbReference>
<dbReference type="AlphaFoldDB" id="A0A5Q3Q4G9"/>
<keyword evidence="10 12" id="KW-0560">Oxidoreductase</keyword>
<evidence type="ECO:0000259" key="13">
    <source>
        <dbReference type="Pfam" id="PF01593"/>
    </source>
</evidence>
<evidence type="ECO:0000256" key="12">
    <source>
        <dbReference type="RuleBase" id="RU364052"/>
    </source>
</evidence>
<keyword evidence="15" id="KW-1185">Reference proteome</keyword>
<dbReference type="GO" id="GO:0006783">
    <property type="term" value="P:heme biosynthetic process"/>
    <property type="evidence" value="ECO:0007669"/>
    <property type="project" value="UniProtKB-UniRule"/>
</dbReference>
<dbReference type="InterPro" id="IPR002937">
    <property type="entry name" value="Amino_oxidase"/>
</dbReference>
<organism evidence="14 15">
    <name type="scientific">Allosaccharopolyspora coralli</name>
    <dbReference type="NCBI Taxonomy" id="2665642"/>
    <lineage>
        <taxon>Bacteria</taxon>
        <taxon>Bacillati</taxon>
        <taxon>Actinomycetota</taxon>
        <taxon>Actinomycetes</taxon>
        <taxon>Pseudonocardiales</taxon>
        <taxon>Pseudonocardiaceae</taxon>
        <taxon>Allosaccharopolyspora</taxon>
    </lineage>
</organism>
<comment type="subcellular location">
    <subcellularLocation>
        <location evidence="12">Cytoplasm</location>
    </subcellularLocation>
</comment>
<comment type="cofactor">
    <cofactor evidence="2 12">
        <name>FAD</name>
        <dbReference type="ChEBI" id="CHEBI:57692"/>
    </cofactor>
</comment>